<gene>
    <name evidence="2" type="ORF">AVDCRST_MAG90-398</name>
</gene>
<dbReference type="EMBL" id="CADCUC010000079">
    <property type="protein sequence ID" value="CAA9310594.1"/>
    <property type="molecule type" value="Genomic_DNA"/>
</dbReference>
<protein>
    <submittedName>
        <fullName evidence="2">Uncharacterized protein</fullName>
    </submittedName>
</protein>
<evidence type="ECO:0000313" key="2">
    <source>
        <dbReference type="EMBL" id="CAA9310594.1"/>
    </source>
</evidence>
<feature type="non-terminal residue" evidence="2">
    <location>
        <position position="1"/>
    </location>
</feature>
<organism evidence="2">
    <name type="scientific">uncultured Microvirga sp</name>
    <dbReference type="NCBI Taxonomy" id="412392"/>
    <lineage>
        <taxon>Bacteria</taxon>
        <taxon>Pseudomonadati</taxon>
        <taxon>Pseudomonadota</taxon>
        <taxon>Alphaproteobacteria</taxon>
        <taxon>Hyphomicrobiales</taxon>
        <taxon>Methylobacteriaceae</taxon>
        <taxon>Microvirga</taxon>
        <taxon>environmental samples</taxon>
    </lineage>
</organism>
<proteinExistence type="predicted"/>
<evidence type="ECO:0000256" key="1">
    <source>
        <dbReference type="SAM" id="MobiDB-lite"/>
    </source>
</evidence>
<name>A0A6J4KN58_9HYPH</name>
<sequence length="41" mass="4575">VPVILRRPTPGQGRPYRPLPGRHHVRLSTGADLKNARPQPL</sequence>
<feature type="non-terminal residue" evidence="2">
    <location>
        <position position="41"/>
    </location>
</feature>
<accession>A0A6J4KN58</accession>
<feature type="region of interest" description="Disordered" evidence="1">
    <location>
        <begin position="1"/>
        <end position="41"/>
    </location>
</feature>
<dbReference type="AlphaFoldDB" id="A0A6J4KN58"/>
<reference evidence="2" key="1">
    <citation type="submission" date="2020-02" db="EMBL/GenBank/DDBJ databases">
        <authorList>
            <person name="Meier V. D."/>
        </authorList>
    </citation>
    <scope>NUCLEOTIDE SEQUENCE</scope>
    <source>
        <strain evidence="2">AVDCRST_MAG90</strain>
    </source>
</reference>